<proteinExistence type="predicted"/>
<dbReference type="EMBL" id="JXQQ01000010">
    <property type="protein sequence ID" value="KIQ35403.1"/>
    <property type="molecule type" value="Genomic_DNA"/>
</dbReference>
<evidence type="ECO:0000313" key="1">
    <source>
        <dbReference type="EMBL" id="KIQ35403.1"/>
    </source>
</evidence>
<comment type="caution">
    <text evidence="1">The sequence shown here is derived from an EMBL/GenBank/DDBJ whole genome shotgun (WGS) entry which is preliminary data.</text>
</comment>
<organism evidence="1 2">
    <name type="scientific">Variovorax paradoxus</name>
    <dbReference type="NCBI Taxonomy" id="34073"/>
    <lineage>
        <taxon>Bacteria</taxon>
        <taxon>Pseudomonadati</taxon>
        <taxon>Pseudomonadota</taxon>
        <taxon>Betaproteobacteria</taxon>
        <taxon>Burkholderiales</taxon>
        <taxon>Comamonadaceae</taxon>
        <taxon>Variovorax</taxon>
    </lineage>
</organism>
<accession>A0A0D0M191</accession>
<dbReference type="Proteomes" id="UP000032067">
    <property type="component" value="Unassembled WGS sequence"/>
</dbReference>
<sequence>MLDSRLLLRLRVLGDSARIAHRQIEPLLVFAVPALQDILGRITQLTNGRPDAFAELDIQLDRSNLSSYEYMN</sequence>
<reference evidence="1 2" key="1">
    <citation type="submission" date="2014-12" db="EMBL/GenBank/DDBJ databases">
        <title>16Stimator: statistical estimation of ribosomal gene copy numbers from draft genome assemblies.</title>
        <authorList>
            <person name="Perisin M.A."/>
            <person name="Vetter M."/>
            <person name="Gilbert J.A."/>
            <person name="Bergelson J."/>
        </authorList>
    </citation>
    <scope>NUCLEOTIDE SEQUENCE [LARGE SCALE GENOMIC DNA]</scope>
    <source>
        <strain evidence="1 2">MEDvA23</strain>
    </source>
</reference>
<protein>
    <submittedName>
        <fullName evidence="1">Uncharacterized protein</fullName>
    </submittedName>
</protein>
<evidence type="ECO:0000313" key="2">
    <source>
        <dbReference type="Proteomes" id="UP000032067"/>
    </source>
</evidence>
<dbReference type="AlphaFoldDB" id="A0A0D0M191"/>
<gene>
    <name evidence="1" type="ORF">RT97_06035</name>
</gene>
<name>A0A0D0M191_VARPD</name>